<feature type="domain" description="GST N-terminal" evidence="1">
    <location>
        <begin position="1"/>
        <end position="77"/>
    </location>
</feature>
<proteinExistence type="predicted"/>
<dbReference type="InterPro" id="IPR036249">
    <property type="entry name" value="Thioredoxin-like_sf"/>
</dbReference>
<dbReference type="InterPro" id="IPR004045">
    <property type="entry name" value="Glutathione_S-Trfase_N"/>
</dbReference>
<dbReference type="EMBL" id="LWDV01000010">
    <property type="protein sequence ID" value="OCL25545.1"/>
    <property type="molecule type" value="Genomic_DNA"/>
</dbReference>
<comment type="caution">
    <text evidence="2">The sequence shown here is derived from an EMBL/GenBank/DDBJ whole genome shotgun (WGS) entry which is preliminary data.</text>
</comment>
<dbReference type="Pfam" id="PF13417">
    <property type="entry name" value="GST_N_3"/>
    <property type="match status" value="1"/>
</dbReference>
<evidence type="ECO:0000259" key="1">
    <source>
        <dbReference type="PROSITE" id="PS50404"/>
    </source>
</evidence>
<dbReference type="PROSITE" id="PS50404">
    <property type="entry name" value="GST_NTER"/>
    <property type="match status" value="1"/>
</dbReference>
<evidence type="ECO:0000313" key="2">
    <source>
        <dbReference type="EMBL" id="OCL25545.1"/>
    </source>
</evidence>
<gene>
    <name evidence="2" type="ORF">U472_14505</name>
</gene>
<sequence length="77" mass="9082">MIKLYQFETCPFCAKVRNKLDELELEYEKIEVPKDREKRTKIKELSGQIKVPVIEDSDGTVVNDSAKIIEYLEEKYI</sequence>
<dbReference type="OrthoDB" id="9795531at2"/>
<accession>A0A1C0A5X9</accession>
<protein>
    <submittedName>
        <fullName evidence="2">Glutaredoxin</fullName>
    </submittedName>
</protein>
<dbReference type="Proteomes" id="UP000093514">
    <property type="component" value="Unassembled WGS sequence"/>
</dbReference>
<name>A0A1C0A5X9_9FIRM</name>
<dbReference type="PROSITE" id="PS00195">
    <property type="entry name" value="GLUTAREDOXIN_1"/>
    <property type="match status" value="1"/>
</dbReference>
<reference evidence="3" key="1">
    <citation type="submission" date="2016-07" db="EMBL/GenBank/DDBJ databases">
        <authorList>
            <person name="Florea S."/>
            <person name="Webb J.S."/>
            <person name="Jaromczyk J."/>
            <person name="Schardl C.L."/>
        </authorList>
    </citation>
    <scope>NUCLEOTIDE SEQUENCE [LARGE SCALE GENOMIC DNA]</scope>
    <source>
        <strain evidence="3">Z6</strain>
    </source>
</reference>
<dbReference type="RefSeq" id="WP_068719457.1">
    <property type="nucleotide sequence ID" value="NZ_LWDV01000010.1"/>
</dbReference>
<dbReference type="Gene3D" id="3.40.30.10">
    <property type="entry name" value="Glutaredoxin"/>
    <property type="match status" value="1"/>
</dbReference>
<dbReference type="PROSITE" id="PS51354">
    <property type="entry name" value="GLUTAREDOXIN_2"/>
    <property type="match status" value="1"/>
</dbReference>
<dbReference type="PANTHER" id="PTHR45288:SF1">
    <property type="entry name" value="THIOREDOXIN FAMILY PROTEIN"/>
    <property type="match status" value="1"/>
</dbReference>
<dbReference type="InterPro" id="IPR011767">
    <property type="entry name" value="GLR_AS"/>
</dbReference>
<dbReference type="SUPFAM" id="SSF52833">
    <property type="entry name" value="Thioredoxin-like"/>
    <property type="match status" value="1"/>
</dbReference>
<organism evidence="2 3">
    <name type="scientific">Orenia metallireducens</name>
    <dbReference type="NCBI Taxonomy" id="1413210"/>
    <lineage>
        <taxon>Bacteria</taxon>
        <taxon>Bacillati</taxon>
        <taxon>Bacillota</taxon>
        <taxon>Clostridia</taxon>
        <taxon>Halanaerobiales</taxon>
        <taxon>Halobacteroidaceae</taxon>
        <taxon>Orenia</taxon>
    </lineage>
</organism>
<reference evidence="2 3" key="2">
    <citation type="submission" date="2016-08" db="EMBL/GenBank/DDBJ databases">
        <title>Orenia metallireducens sp. nov. strain Z6, a Novel Metal-reducing Firmicute from the Deep Subsurface.</title>
        <authorList>
            <person name="Maxim B.I."/>
            <person name="Kenneth K."/>
            <person name="Flynn T.M."/>
            <person name="Oloughlin E.J."/>
            <person name="Locke R.A."/>
            <person name="Weber J.R."/>
            <person name="Egan S.M."/>
            <person name="Mackie R.I."/>
            <person name="Cann I.K."/>
        </authorList>
    </citation>
    <scope>NUCLEOTIDE SEQUENCE [LARGE SCALE GENOMIC DNA]</scope>
    <source>
        <strain evidence="2 3">Z6</strain>
    </source>
</reference>
<keyword evidence="3" id="KW-1185">Reference proteome</keyword>
<dbReference type="PANTHER" id="PTHR45288">
    <property type="entry name" value="THIOREDOXIN FAMILY PROTEIN"/>
    <property type="match status" value="1"/>
</dbReference>
<evidence type="ECO:0000313" key="3">
    <source>
        <dbReference type="Proteomes" id="UP000093514"/>
    </source>
</evidence>
<dbReference type="AlphaFoldDB" id="A0A1C0A5X9"/>